<accession>A0ABR0V1C0</accession>
<evidence type="ECO:0000259" key="8">
    <source>
        <dbReference type="Pfam" id="PF18052"/>
    </source>
</evidence>
<evidence type="ECO:0000313" key="11">
    <source>
        <dbReference type="Proteomes" id="UP001318860"/>
    </source>
</evidence>
<dbReference type="InterPro" id="IPR044974">
    <property type="entry name" value="Disease_R_plants"/>
</dbReference>
<dbReference type="InterPro" id="IPR042197">
    <property type="entry name" value="Apaf_helical"/>
</dbReference>
<keyword evidence="3" id="KW-0677">Repeat</keyword>
<evidence type="ECO:0000259" key="7">
    <source>
        <dbReference type="Pfam" id="PF00931"/>
    </source>
</evidence>
<dbReference type="CDD" id="cd14798">
    <property type="entry name" value="RX-CC_like"/>
    <property type="match status" value="1"/>
</dbReference>
<evidence type="ECO:0000256" key="6">
    <source>
        <dbReference type="ARBA" id="ARBA00022840"/>
    </source>
</evidence>
<dbReference type="PANTHER" id="PTHR23155:SF1185">
    <property type="entry name" value="DISEASE RESISTANCE RPP8-LIKE PROTEIN 3-RELATED"/>
    <property type="match status" value="1"/>
</dbReference>
<evidence type="ECO:0000256" key="4">
    <source>
        <dbReference type="ARBA" id="ARBA00022741"/>
    </source>
</evidence>
<dbReference type="Pfam" id="PF18052">
    <property type="entry name" value="Rx_N"/>
    <property type="match status" value="1"/>
</dbReference>
<dbReference type="SUPFAM" id="SSF52540">
    <property type="entry name" value="P-loop containing nucleoside triphosphate hydrolases"/>
    <property type="match status" value="1"/>
</dbReference>
<dbReference type="PANTHER" id="PTHR23155">
    <property type="entry name" value="DISEASE RESISTANCE PROTEIN RP"/>
    <property type="match status" value="1"/>
</dbReference>
<dbReference type="Pfam" id="PF00931">
    <property type="entry name" value="NB-ARC"/>
    <property type="match status" value="1"/>
</dbReference>
<keyword evidence="4" id="KW-0547">Nucleotide-binding</keyword>
<evidence type="ECO:0000256" key="3">
    <source>
        <dbReference type="ARBA" id="ARBA00022737"/>
    </source>
</evidence>
<gene>
    <name evidence="10" type="ORF">DH2020_037881</name>
</gene>
<feature type="domain" description="Disease resistance N-terminal" evidence="8">
    <location>
        <begin position="7"/>
        <end position="91"/>
    </location>
</feature>
<dbReference type="Gene3D" id="1.10.8.430">
    <property type="entry name" value="Helical domain of apoptotic protease-activating factors"/>
    <property type="match status" value="1"/>
</dbReference>
<sequence>MAEAAFSFAVQKLGQLAIQKVGFLQGVEAQVKWLKDELETMQCFLKDTAEKQADNQSIRKWISDIRDLAQDADDVIETFILKIDAPRRSRGLIGRFVYSPRHVYHLDRVGEEIERIRSKLEALAKSRERYGIEEITEEKSEFVEYRRRLSPWQKDKQVVGMEEDVESLLRRGILEEREGLSIASIVGMGGIGKSTLARVVYNHAAVAGRFERRAWICVSSDFKEREIIKELVMQLVGPTEDKVKIVDTMEKLEVASLREMLYKRLQGTRYFVVVDDVWEEEHWECLATVFPCEEDQSSRLLLTSRNRDITKYARYVHEMKILDPNKSWQLFLNKAFMEDTNGKCPQDLENIGRKILKKCNGLPLAITVVGGLLAKQRQTESEWEKVLKGMNSHLGRGKNSVSSILELSYHNLPPKLKSCFLCLAFFKEDATIRVEKLVHVWIAQGLVPQEEEEEETIEEIARSYLDKLINRNMVQVKEMSIDDHVKSCCVHDLLREVSIAKAKEEISFEILRDDNSQSFDKPRHRVVNCSAERRVLDFEDFGLNKLPGEIGSLVGLRPMPSEKLPKLLYLKLNDAYVGSKMVISHDGFPRLKILCLRWMLHLRNMKVGKGGISQLKRLEIHECQDLYLPEELRFMTNVRE</sequence>
<dbReference type="InterPro" id="IPR058922">
    <property type="entry name" value="WHD_DRP"/>
</dbReference>
<reference evidence="10 11" key="1">
    <citation type="journal article" date="2021" name="Comput. Struct. Biotechnol. J.">
        <title>De novo genome assembly of the potent medicinal plant Rehmannia glutinosa using nanopore technology.</title>
        <authorList>
            <person name="Ma L."/>
            <person name="Dong C."/>
            <person name="Song C."/>
            <person name="Wang X."/>
            <person name="Zheng X."/>
            <person name="Niu Y."/>
            <person name="Chen S."/>
            <person name="Feng W."/>
        </authorList>
    </citation>
    <scope>NUCLEOTIDE SEQUENCE [LARGE SCALE GENOMIC DNA]</scope>
    <source>
        <strain evidence="10">DH-2019</strain>
    </source>
</reference>
<dbReference type="Gene3D" id="3.40.50.300">
    <property type="entry name" value="P-loop containing nucleotide triphosphate hydrolases"/>
    <property type="match status" value="1"/>
</dbReference>
<evidence type="ECO:0000259" key="9">
    <source>
        <dbReference type="Pfam" id="PF23559"/>
    </source>
</evidence>
<organism evidence="10 11">
    <name type="scientific">Rehmannia glutinosa</name>
    <name type="common">Chinese foxglove</name>
    <dbReference type="NCBI Taxonomy" id="99300"/>
    <lineage>
        <taxon>Eukaryota</taxon>
        <taxon>Viridiplantae</taxon>
        <taxon>Streptophyta</taxon>
        <taxon>Embryophyta</taxon>
        <taxon>Tracheophyta</taxon>
        <taxon>Spermatophyta</taxon>
        <taxon>Magnoliopsida</taxon>
        <taxon>eudicotyledons</taxon>
        <taxon>Gunneridae</taxon>
        <taxon>Pentapetalae</taxon>
        <taxon>asterids</taxon>
        <taxon>lamiids</taxon>
        <taxon>Lamiales</taxon>
        <taxon>Orobanchaceae</taxon>
        <taxon>Rehmannieae</taxon>
        <taxon>Rehmannia</taxon>
    </lineage>
</organism>
<protein>
    <submittedName>
        <fullName evidence="10">Uncharacterized protein</fullName>
    </submittedName>
</protein>
<evidence type="ECO:0000256" key="2">
    <source>
        <dbReference type="ARBA" id="ARBA00022614"/>
    </source>
</evidence>
<dbReference type="InterPro" id="IPR002182">
    <property type="entry name" value="NB-ARC"/>
</dbReference>
<dbReference type="Pfam" id="PF23559">
    <property type="entry name" value="WHD_DRP"/>
    <property type="match status" value="1"/>
</dbReference>
<dbReference type="PRINTS" id="PR00364">
    <property type="entry name" value="DISEASERSIST"/>
</dbReference>
<keyword evidence="11" id="KW-1185">Reference proteome</keyword>
<dbReference type="Gene3D" id="1.10.10.10">
    <property type="entry name" value="Winged helix-like DNA-binding domain superfamily/Winged helix DNA-binding domain"/>
    <property type="match status" value="1"/>
</dbReference>
<keyword evidence="5" id="KW-0611">Plant defense</keyword>
<name>A0ABR0V1C0_REHGL</name>
<dbReference type="InterPro" id="IPR041118">
    <property type="entry name" value="Rx_N"/>
</dbReference>
<dbReference type="Gene3D" id="1.20.5.4130">
    <property type="match status" value="1"/>
</dbReference>
<evidence type="ECO:0000256" key="5">
    <source>
        <dbReference type="ARBA" id="ARBA00022821"/>
    </source>
</evidence>
<keyword evidence="6" id="KW-0067">ATP-binding</keyword>
<evidence type="ECO:0000256" key="1">
    <source>
        <dbReference type="ARBA" id="ARBA00008894"/>
    </source>
</evidence>
<dbReference type="InterPro" id="IPR038005">
    <property type="entry name" value="RX-like_CC"/>
</dbReference>
<dbReference type="EMBL" id="JABTTQ020001744">
    <property type="protein sequence ID" value="KAK6128369.1"/>
    <property type="molecule type" value="Genomic_DNA"/>
</dbReference>
<dbReference type="InterPro" id="IPR032675">
    <property type="entry name" value="LRR_dom_sf"/>
</dbReference>
<feature type="domain" description="Disease resistance protein winged helix" evidence="9">
    <location>
        <begin position="426"/>
        <end position="496"/>
    </location>
</feature>
<dbReference type="InterPro" id="IPR027417">
    <property type="entry name" value="P-loop_NTPase"/>
</dbReference>
<dbReference type="Proteomes" id="UP001318860">
    <property type="component" value="Unassembled WGS sequence"/>
</dbReference>
<feature type="domain" description="NB-ARC" evidence="7">
    <location>
        <begin position="173"/>
        <end position="339"/>
    </location>
</feature>
<dbReference type="Gene3D" id="3.80.10.10">
    <property type="entry name" value="Ribonuclease Inhibitor"/>
    <property type="match status" value="1"/>
</dbReference>
<proteinExistence type="inferred from homology"/>
<comment type="similarity">
    <text evidence="1">Belongs to the disease resistance NB-LRR family.</text>
</comment>
<dbReference type="InterPro" id="IPR036388">
    <property type="entry name" value="WH-like_DNA-bd_sf"/>
</dbReference>
<comment type="caution">
    <text evidence="10">The sequence shown here is derived from an EMBL/GenBank/DDBJ whole genome shotgun (WGS) entry which is preliminary data.</text>
</comment>
<keyword evidence="2" id="KW-0433">Leucine-rich repeat</keyword>
<evidence type="ECO:0000313" key="10">
    <source>
        <dbReference type="EMBL" id="KAK6128369.1"/>
    </source>
</evidence>